<dbReference type="Proteomes" id="UP001204798">
    <property type="component" value="Unassembled WGS sequence"/>
</dbReference>
<gene>
    <name evidence="1" type="ORF">M2350_003499</name>
</gene>
<comment type="caution">
    <text evidence="1">The sequence shown here is derived from an EMBL/GenBank/DDBJ whole genome shotgun (WGS) entry which is preliminary data.</text>
</comment>
<organism evidence="1 2">
    <name type="scientific">Candidatus Fervidibacter sacchari</name>
    <dbReference type="NCBI Taxonomy" id="1448929"/>
    <lineage>
        <taxon>Bacteria</taxon>
        <taxon>Candidatus Fervidibacterota</taxon>
        <taxon>Candidatus Fervidibacter</taxon>
    </lineage>
</organism>
<evidence type="ECO:0000313" key="2">
    <source>
        <dbReference type="Proteomes" id="UP001204798"/>
    </source>
</evidence>
<dbReference type="EMBL" id="JANUCP010000009">
    <property type="protein sequence ID" value="MCS3921058.1"/>
    <property type="molecule type" value="Genomic_DNA"/>
</dbReference>
<protein>
    <submittedName>
        <fullName evidence="1">Uncharacterized protein</fullName>
    </submittedName>
</protein>
<dbReference type="RefSeq" id="WP_259101819.1">
    <property type="nucleotide sequence ID" value="NZ_CP130454.1"/>
</dbReference>
<evidence type="ECO:0000313" key="1">
    <source>
        <dbReference type="EMBL" id="MCS3921058.1"/>
    </source>
</evidence>
<reference evidence="1 2" key="1">
    <citation type="submission" date="2022-08" db="EMBL/GenBank/DDBJ databases">
        <title>Bacterial and archaeal communities from various locations to study Microbial Dark Matter (Phase II).</title>
        <authorList>
            <person name="Stepanauskas R."/>
        </authorList>
    </citation>
    <scope>NUCLEOTIDE SEQUENCE [LARGE SCALE GENOMIC DNA]</scope>
    <source>
        <strain evidence="1 2">PD1</strain>
    </source>
</reference>
<name>A0ABT2EVW7_9BACT</name>
<sequence>MLKGLSKSVLLGVAVTVVAVALISGQVKKPPDPLAEWAYPKAKRGLEGTDRPPLIWTKFTTTDPFDKVWDFYWQKVTKGAPVGLPSGVKSGTFYGGPPDPKKQVICAHYRDENPAAKFGVFVIREHQRTVSITIVRRSGEKETNIIVVLDQR</sequence>
<proteinExistence type="predicted"/>
<accession>A0ABT2EVW7</accession>
<keyword evidence="2" id="KW-1185">Reference proteome</keyword>